<sequence>MSESDIRIGDAEREEALKALGEHMSAGRLELDEYGDRSALVTTAKTRGDLLALFADLPQPHPRFGQAVEPRPVAAEVVQRPIAASPVSHRLLRAAVPLAGLLAVALFFAIRNPLIFLIVPAIAIIAGSVLGDDGRRDHRRDRGRRR</sequence>
<gene>
    <name evidence="3" type="ORF">NZH93_46505</name>
</gene>
<name>A0A9X2VYG3_9PSEU</name>
<dbReference type="Proteomes" id="UP001141259">
    <property type="component" value="Unassembled WGS sequence"/>
</dbReference>
<evidence type="ECO:0000259" key="2">
    <source>
        <dbReference type="Pfam" id="PF08044"/>
    </source>
</evidence>
<feature type="transmembrane region" description="Helical" evidence="1">
    <location>
        <begin position="114"/>
        <end position="131"/>
    </location>
</feature>
<proteinExistence type="predicted"/>
<dbReference type="InterPro" id="IPR012551">
    <property type="entry name" value="DUF1707_SHOCT-like"/>
</dbReference>
<feature type="domain" description="DUF1707" evidence="2">
    <location>
        <begin position="6"/>
        <end position="58"/>
    </location>
</feature>
<protein>
    <submittedName>
        <fullName evidence="3">DUF1707 domain-containing protein</fullName>
    </submittedName>
</protein>
<comment type="caution">
    <text evidence="3">The sequence shown here is derived from an EMBL/GenBank/DDBJ whole genome shotgun (WGS) entry which is preliminary data.</text>
</comment>
<dbReference type="Pfam" id="PF08044">
    <property type="entry name" value="DUF1707"/>
    <property type="match status" value="1"/>
</dbReference>
<keyword evidence="1" id="KW-0812">Transmembrane</keyword>
<reference evidence="3" key="1">
    <citation type="submission" date="2022-08" db="EMBL/GenBank/DDBJ databases">
        <authorList>
            <person name="Tistechok S."/>
            <person name="Samborskyy M."/>
            <person name="Roman I."/>
        </authorList>
    </citation>
    <scope>NUCLEOTIDE SEQUENCE</scope>
    <source>
        <strain evidence="3">DSM 103496</strain>
    </source>
</reference>
<evidence type="ECO:0000313" key="3">
    <source>
        <dbReference type="EMBL" id="MCS7484329.1"/>
    </source>
</evidence>
<keyword evidence="1" id="KW-0472">Membrane</keyword>
<organism evidence="3 4">
    <name type="scientific">Umezawaea endophytica</name>
    <dbReference type="NCBI Taxonomy" id="1654476"/>
    <lineage>
        <taxon>Bacteria</taxon>
        <taxon>Bacillati</taxon>
        <taxon>Actinomycetota</taxon>
        <taxon>Actinomycetes</taxon>
        <taxon>Pseudonocardiales</taxon>
        <taxon>Pseudonocardiaceae</taxon>
        <taxon>Umezawaea</taxon>
    </lineage>
</organism>
<keyword evidence="1" id="KW-1133">Transmembrane helix</keyword>
<dbReference type="AlphaFoldDB" id="A0A9X2VYG3"/>
<keyword evidence="4" id="KW-1185">Reference proteome</keyword>
<dbReference type="RefSeq" id="WP_259629776.1">
    <property type="nucleotide sequence ID" value="NZ_JANYMP010000044.1"/>
</dbReference>
<accession>A0A9X2VYG3</accession>
<dbReference type="EMBL" id="JANYMP010000044">
    <property type="protein sequence ID" value="MCS7484329.1"/>
    <property type="molecule type" value="Genomic_DNA"/>
</dbReference>
<evidence type="ECO:0000313" key="4">
    <source>
        <dbReference type="Proteomes" id="UP001141259"/>
    </source>
</evidence>
<feature type="transmembrane region" description="Helical" evidence="1">
    <location>
        <begin position="91"/>
        <end position="108"/>
    </location>
</feature>
<evidence type="ECO:0000256" key="1">
    <source>
        <dbReference type="SAM" id="Phobius"/>
    </source>
</evidence>